<proteinExistence type="predicted"/>
<keyword evidence="3" id="KW-1185">Reference proteome</keyword>
<dbReference type="SMART" id="SM01007">
    <property type="entry name" value="Aldolase_II"/>
    <property type="match status" value="2"/>
</dbReference>
<dbReference type="eggNOG" id="KOG3699">
    <property type="taxonomic scope" value="Eukaryota"/>
</dbReference>
<evidence type="ECO:0000259" key="1">
    <source>
        <dbReference type="SMART" id="SM01007"/>
    </source>
</evidence>
<dbReference type="AlphaFoldDB" id="F0YC93"/>
<organism evidence="3">
    <name type="scientific">Aureococcus anophagefferens</name>
    <name type="common">Harmful bloom alga</name>
    <dbReference type="NCBI Taxonomy" id="44056"/>
    <lineage>
        <taxon>Eukaryota</taxon>
        <taxon>Sar</taxon>
        <taxon>Stramenopiles</taxon>
        <taxon>Ochrophyta</taxon>
        <taxon>Pelagophyceae</taxon>
        <taxon>Pelagomonadales</taxon>
        <taxon>Pelagomonadaceae</taxon>
        <taxon>Aureococcus</taxon>
    </lineage>
</organism>
<dbReference type="PANTHER" id="PTHR10672">
    <property type="entry name" value="ADDUCIN"/>
    <property type="match status" value="1"/>
</dbReference>
<dbReference type="RefSeq" id="XP_009037890.1">
    <property type="nucleotide sequence ID" value="XM_009039642.1"/>
</dbReference>
<dbReference type="Proteomes" id="UP000002729">
    <property type="component" value="Unassembled WGS sequence"/>
</dbReference>
<evidence type="ECO:0000313" key="3">
    <source>
        <dbReference type="Proteomes" id="UP000002729"/>
    </source>
</evidence>
<dbReference type="InterPro" id="IPR036409">
    <property type="entry name" value="Aldolase_II/adducin_N_sf"/>
</dbReference>
<dbReference type="GO" id="GO:0051015">
    <property type="term" value="F:actin filament binding"/>
    <property type="evidence" value="ECO:0007669"/>
    <property type="project" value="TreeGrafter"/>
</dbReference>
<dbReference type="PANTHER" id="PTHR10672:SF21">
    <property type="entry name" value="CLASS II ALDOLASE_ADDUCIN N-TERMINAL DOMAIN-CONTAINING PROTEIN"/>
    <property type="match status" value="1"/>
</dbReference>
<evidence type="ECO:0000313" key="2">
    <source>
        <dbReference type="EMBL" id="EGB07257.1"/>
    </source>
</evidence>
<dbReference type="OrthoDB" id="3238794at2759"/>
<gene>
    <name evidence="2" type="ORF">AURANDRAFT_64927</name>
</gene>
<protein>
    <recommendedName>
        <fullName evidence="1">Class II aldolase/adducin N-terminal domain-containing protein</fullName>
    </recommendedName>
</protein>
<dbReference type="GO" id="GO:0005856">
    <property type="term" value="C:cytoskeleton"/>
    <property type="evidence" value="ECO:0007669"/>
    <property type="project" value="TreeGrafter"/>
</dbReference>
<dbReference type="InParanoid" id="F0YC93"/>
<feature type="domain" description="Class II aldolase/adducin N-terminal" evidence="1">
    <location>
        <begin position="356"/>
        <end position="555"/>
    </location>
</feature>
<dbReference type="InterPro" id="IPR051017">
    <property type="entry name" value="Aldolase-II_Adducin_sf"/>
</dbReference>
<dbReference type="InterPro" id="IPR001303">
    <property type="entry name" value="Aldolase_II/adducin_N"/>
</dbReference>
<dbReference type="EMBL" id="GL833131">
    <property type="protein sequence ID" value="EGB07257.1"/>
    <property type="molecule type" value="Genomic_DNA"/>
</dbReference>
<reference evidence="2 3" key="1">
    <citation type="journal article" date="2011" name="Proc. Natl. Acad. Sci. U.S.A.">
        <title>Niche of harmful alga Aureococcus anophagefferens revealed through ecogenomics.</title>
        <authorList>
            <person name="Gobler C.J."/>
            <person name="Berry D.L."/>
            <person name="Dyhrman S.T."/>
            <person name="Wilhelm S.W."/>
            <person name="Salamov A."/>
            <person name="Lobanov A.V."/>
            <person name="Zhang Y."/>
            <person name="Collier J.L."/>
            <person name="Wurch L.L."/>
            <person name="Kustka A.B."/>
            <person name="Dill B.D."/>
            <person name="Shah M."/>
            <person name="VerBerkmoes N.C."/>
            <person name="Kuo A."/>
            <person name="Terry A."/>
            <person name="Pangilinan J."/>
            <person name="Lindquist E.A."/>
            <person name="Lucas S."/>
            <person name="Paulsen I.T."/>
            <person name="Hattenrath-Lehmann T.K."/>
            <person name="Talmage S.C."/>
            <person name="Walker E.A."/>
            <person name="Koch F."/>
            <person name="Burson A.M."/>
            <person name="Marcoval M.A."/>
            <person name="Tang Y.Z."/>
            <person name="Lecleir G.R."/>
            <person name="Coyne K.J."/>
            <person name="Berg G.M."/>
            <person name="Bertrand E.M."/>
            <person name="Saito M.A."/>
            <person name="Gladyshev V.N."/>
            <person name="Grigoriev I.V."/>
        </authorList>
    </citation>
    <scope>NUCLEOTIDE SEQUENCE [LARGE SCALE GENOMIC DNA]</scope>
    <source>
        <strain evidence="3">CCMP 1984</strain>
    </source>
</reference>
<dbReference type="Pfam" id="PF00596">
    <property type="entry name" value="Aldolase_II"/>
    <property type="match status" value="2"/>
</dbReference>
<dbReference type="KEGG" id="aaf:AURANDRAFT_64927"/>
<dbReference type="SUPFAM" id="SSF53639">
    <property type="entry name" value="AraD/HMP-PK domain-like"/>
    <property type="match status" value="2"/>
</dbReference>
<feature type="domain" description="Class II aldolase/adducin N-terminal" evidence="1">
    <location>
        <begin position="73"/>
        <end position="265"/>
    </location>
</feature>
<dbReference type="GeneID" id="20225078"/>
<name>F0YC93_AURAN</name>
<sequence length="656" mass="72309">MWWRALAVAAVARASTAPRAPKPSVLPSFDVGPPVELPEEAPHVEEAAPAAPPPEATRAWQPGDALSHLAERAQLASAFRALASRGLSAASGLGNHLTMSVGPDYECFLLNRYGLHWMEVTAENLLLVDGNGEILEGEGPAQGAAIALHAPIHRELGAKAKVIFHTHQPWFTALSCIKTGGLRMFHPDACIYEGRVGFDPVYTGNWPEGSLQGSMMEGERLLRVPELVGKDLCFLGNHGTLQIASSIEEALFDCFNVERLCKAQVYAMQSTRFRELGRDKALNLKARYEKVRDRSVMNYYQQHIAKDASITPVPGAWDGVGPIPRGAEFLPTRRHDAAPLPFAARSLSTEEWELRCDVAAACRLISRLNGHVTHEGSFAHISVPLPGTENSEEPLFLVTPSDVPFAAMRASLLVVCDARGAVVRGTGYVDGETFRAFHRIRDAGTPGRYGAVLFSHTEFTDRLAAHGRRIRMVSQSAFNFAFDYFGYFDAWGHSLIEACEDADGDKFRENLVDYVAEDDKVFVMLSHGGCLARGDDVAHVFSLLHGIDAAAEIQVYAEMTGFPVMELDKDEVKTFPTHGYGDFRSKSKRMGLNFDANKRLLLCDFNHGFRDTGDSAFLKSENERLKKENETMAKLLAKERYRITHLIRTVESLTPA</sequence>
<accession>F0YC93</accession>
<dbReference type="Gene3D" id="3.40.225.10">
    <property type="entry name" value="Class II aldolase/adducin N-terminal domain"/>
    <property type="match status" value="2"/>
</dbReference>